<evidence type="ECO:0000313" key="4">
    <source>
        <dbReference type="EMBL" id="ONL99048.1"/>
    </source>
</evidence>
<dbReference type="AlphaFoldDB" id="A0A1D6K650"/>
<dbReference type="OMA" id="LWVKSEN"/>
<dbReference type="Pfam" id="PF20428">
    <property type="entry name" value="Sey1_3HB"/>
    <property type="match status" value="1"/>
</dbReference>
<dbReference type="PANTHER" id="PTHR45923">
    <property type="entry name" value="PROTEIN SEY1"/>
    <property type="match status" value="1"/>
</dbReference>
<feature type="compositionally biased region" description="Polar residues" evidence="1">
    <location>
        <begin position="89"/>
        <end position="102"/>
    </location>
</feature>
<evidence type="ECO:0000256" key="2">
    <source>
        <dbReference type="SAM" id="Phobius"/>
    </source>
</evidence>
<name>A0A1D6K650_MAIZE</name>
<dbReference type="InterPro" id="IPR008803">
    <property type="entry name" value="RHD3/Sey1"/>
</dbReference>
<evidence type="ECO:0000256" key="1">
    <source>
        <dbReference type="SAM" id="MobiDB-lite"/>
    </source>
</evidence>
<keyword evidence="2" id="KW-1133">Transmembrane helix</keyword>
<accession>A0A1D6K650</accession>
<dbReference type="PANTHER" id="PTHR45923:SF16">
    <property type="entry name" value="PROTEIN ROOT HAIR DEFECTIVE 3 HOMOLOG"/>
    <property type="match status" value="1"/>
</dbReference>
<keyword evidence="2" id="KW-0812">Transmembrane</keyword>
<feature type="domain" description="Sey1/RHD3-like three-helix bundle" evidence="3">
    <location>
        <begin position="2"/>
        <end position="70"/>
    </location>
</feature>
<keyword evidence="2" id="KW-0472">Membrane</keyword>
<dbReference type="InParanoid" id="A0A1D6K650"/>
<sequence>MSILGFNEFMTLLMNPLYVFAIFVIYLVGKALWVKSENGREFQHGFLPTILSLSTKFVPSIMNILKRLADAGQEPATAPERQREMKIQPKSTRNSSSYSKVTSPGSFNITTLEIGPEYSNLVAQ</sequence>
<proteinExistence type="predicted"/>
<reference evidence="4" key="1">
    <citation type="submission" date="2015-12" db="EMBL/GenBank/DDBJ databases">
        <title>Update maize B73 reference genome by single molecule sequencing technologies.</title>
        <authorList>
            <consortium name="Maize Genome Sequencing Project"/>
            <person name="Ware D."/>
        </authorList>
    </citation>
    <scope>NUCLEOTIDE SEQUENCE [LARGE SCALE GENOMIC DNA]</scope>
    <source>
        <tissue evidence="4">Seedling</tissue>
    </source>
</reference>
<gene>
    <name evidence="4" type="ORF">ZEAMMB73_Zm00001d029592</name>
</gene>
<evidence type="ECO:0000259" key="3">
    <source>
        <dbReference type="Pfam" id="PF20428"/>
    </source>
</evidence>
<protein>
    <submittedName>
        <fullName evidence="4">Protein ROOT HAIR DEFECTIVE 3</fullName>
    </submittedName>
</protein>
<feature type="transmembrane region" description="Helical" evidence="2">
    <location>
        <begin position="12"/>
        <end position="33"/>
    </location>
</feature>
<organism evidence="4">
    <name type="scientific">Zea mays</name>
    <name type="common">Maize</name>
    <dbReference type="NCBI Taxonomy" id="4577"/>
    <lineage>
        <taxon>Eukaryota</taxon>
        <taxon>Viridiplantae</taxon>
        <taxon>Streptophyta</taxon>
        <taxon>Embryophyta</taxon>
        <taxon>Tracheophyta</taxon>
        <taxon>Spermatophyta</taxon>
        <taxon>Magnoliopsida</taxon>
        <taxon>Liliopsida</taxon>
        <taxon>Poales</taxon>
        <taxon>Poaceae</taxon>
        <taxon>PACMAD clade</taxon>
        <taxon>Panicoideae</taxon>
        <taxon>Andropogonodae</taxon>
        <taxon>Andropogoneae</taxon>
        <taxon>Tripsacinae</taxon>
        <taxon>Zea</taxon>
    </lineage>
</organism>
<dbReference type="EMBL" id="CM007647">
    <property type="protein sequence ID" value="ONL99048.1"/>
    <property type="molecule type" value="Genomic_DNA"/>
</dbReference>
<dbReference type="InterPro" id="IPR046758">
    <property type="entry name" value="Sey1/RHD3-like_3HB"/>
</dbReference>
<feature type="region of interest" description="Disordered" evidence="1">
    <location>
        <begin position="72"/>
        <end position="102"/>
    </location>
</feature>